<feature type="compositionally biased region" description="Basic and acidic residues" evidence="7">
    <location>
        <begin position="233"/>
        <end position="250"/>
    </location>
</feature>
<dbReference type="PANTHER" id="PTHR36206">
    <property type="entry name" value="ASPERCRYPTIN BIOSYNTHESIS CLUSTER-SPECIFIC TRANSCRIPTION REGULATOR ATNN-RELATED"/>
    <property type="match status" value="1"/>
</dbReference>
<dbReference type="Proteomes" id="UP000324241">
    <property type="component" value="Unassembled WGS sequence"/>
</dbReference>
<keyword evidence="5" id="KW-0804">Transcription</keyword>
<dbReference type="GO" id="GO:0046872">
    <property type="term" value="F:metal ion binding"/>
    <property type="evidence" value="ECO:0007669"/>
    <property type="project" value="UniProtKB-KW"/>
</dbReference>
<evidence type="ECO:0000256" key="2">
    <source>
        <dbReference type="ARBA" id="ARBA00022833"/>
    </source>
</evidence>
<dbReference type="EMBL" id="QUQM01000006">
    <property type="protein sequence ID" value="KAA8644207.1"/>
    <property type="molecule type" value="Genomic_DNA"/>
</dbReference>
<keyword evidence="6" id="KW-0539">Nucleus</keyword>
<keyword evidence="11" id="KW-1185">Reference proteome</keyword>
<dbReference type="GeneID" id="54331108"/>
<evidence type="ECO:0000256" key="8">
    <source>
        <dbReference type="SAM" id="SignalP"/>
    </source>
</evidence>
<sequence>MQGTRLAYVFASLNSARLALVVLSSECMIFQRAAEEHVSIVGDESCLAEEFFMKQRTFQSRLRDWHAAFIDFIKSSQEPHTNGAALLLTYHAAARIFVSTCLTRSEMIYDAYMADFQTIVEQSNSYMDATVGTAGAQPPFTFEMGAGASLFLTALKCRDRAIRQKALDLMRRAPPVQGFYKCAPGVTLAEKVSELEDAFSLTLAEDRHNVDLIGSSSAATEDGDIKNSVLNRTSDESHPNHGIDTRPHCPDRVVRIGAK</sequence>
<dbReference type="OrthoDB" id="3145928at2759"/>
<dbReference type="GO" id="GO:0003677">
    <property type="term" value="F:DNA binding"/>
    <property type="evidence" value="ECO:0007669"/>
    <property type="project" value="UniProtKB-KW"/>
</dbReference>
<evidence type="ECO:0000256" key="5">
    <source>
        <dbReference type="ARBA" id="ARBA00023163"/>
    </source>
</evidence>
<evidence type="ECO:0000256" key="3">
    <source>
        <dbReference type="ARBA" id="ARBA00023015"/>
    </source>
</evidence>
<evidence type="ECO:0000256" key="4">
    <source>
        <dbReference type="ARBA" id="ARBA00023125"/>
    </source>
</evidence>
<keyword evidence="3" id="KW-0805">Transcription regulation</keyword>
<keyword evidence="4" id="KW-0238">DNA-binding</keyword>
<accession>A0A4S3JKE2</accession>
<dbReference type="AlphaFoldDB" id="A0A4S3JKE2"/>
<evidence type="ECO:0000313" key="12">
    <source>
        <dbReference type="Proteomes" id="UP000324241"/>
    </source>
</evidence>
<dbReference type="PANTHER" id="PTHR36206:SF14">
    <property type="entry name" value="ZN(2)-C6 FUNGAL-TYPE DOMAIN-CONTAINING PROTEIN-RELATED"/>
    <property type="match status" value="1"/>
</dbReference>
<evidence type="ECO:0000256" key="7">
    <source>
        <dbReference type="SAM" id="MobiDB-lite"/>
    </source>
</evidence>
<keyword evidence="1" id="KW-0479">Metal-binding</keyword>
<feature type="region of interest" description="Disordered" evidence="7">
    <location>
        <begin position="221"/>
        <end position="250"/>
    </location>
</feature>
<dbReference type="VEuPathDB" id="FungiDB:EYZ11_004662"/>
<dbReference type="RefSeq" id="XP_033423568.1">
    <property type="nucleotide sequence ID" value="XM_033573016.1"/>
</dbReference>
<protein>
    <submittedName>
        <fullName evidence="10">Uncharacterized protein</fullName>
    </submittedName>
</protein>
<gene>
    <name evidence="9" type="ORF">ATNIH1004_008406</name>
    <name evidence="10" type="ORF">EYZ11_004662</name>
</gene>
<reference evidence="9 12" key="2">
    <citation type="submission" date="2019-08" db="EMBL/GenBank/DDBJ databases">
        <title>The genome sequence of a newly discovered highly antifungal drug resistant Aspergillus species, Aspergillus tanneri NIH 1004.</title>
        <authorList>
            <person name="Mounaud S."/>
            <person name="Singh I."/>
            <person name="Joardar V."/>
            <person name="Pakala S."/>
            <person name="Pakala S."/>
            <person name="Venepally P."/>
            <person name="Chung J.K."/>
            <person name="Losada L."/>
            <person name="Nierman W.C."/>
        </authorList>
    </citation>
    <scope>NUCLEOTIDE SEQUENCE [LARGE SCALE GENOMIC DNA]</scope>
    <source>
        <strain evidence="9 12">NIH1004</strain>
    </source>
</reference>
<evidence type="ECO:0000313" key="10">
    <source>
        <dbReference type="EMBL" id="THC95835.1"/>
    </source>
</evidence>
<dbReference type="Proteomes" id="UP000308092">
    <property type="component" value="Unassembled WGS sequence"/>
</dbReference>
<feature type="chain" id="PRO_5036122147" evidence="8">
    <location>
        <begin position="25"/>
        <end position="259"/>
    </location>
</feature>
<reference evidence="10 11" key="1">
    <citation type="submission" date="2019-03" db="EMBL/GenBank/DDBJ databases">
        <title>The genome sequence of a newly discovered highly antifungal drug resistant Aspergillus species, Aspergillus tanneri NIH 1004.</title>
        <authorList>
            <person name="Mounaud S."/>
            <person name="Singh I."/>
            <person name="Joardar V."/>
            <person name="Pakala S."/>
            <person name="Pakala S."/>
            <person name="Venepally P."/>
            <person name="Hoover J."/>
            <person name="Nierman W."/>
            <person name="Chung J."/>
            <person name="Losada L."/>
        </authorList>
    </citation>
    <scope>NUCLEOTIDE SEQUENCE [LARGE SCALE GENOMIC DNA]</scope>
    <source>
        <strain evidence="10 11">NIH1004</strain>
    </source>
</reference>
<evidence type="ECO:0000313" key="11">
    <source>
        <dbReference type="Proteomes" id="UP000308092"/>
    </source>
</evidence>
<dbReference type="InterPro" id="IPR052360">
    <property type="entry name" value="Transcr_Regulatory_Proteins"/>
</dbReference>
<name>A0A4S3JKE2_9EURO</name>
<feature type="signal peptide" evidence="8">
    <location>
        <begin position="1"/>
        <end position="24"/>
    </location>
</feature>
<evidence type="ECO:0000256" key="1">
    <source>
        <dbReference type="ARBA" id="ARBA00022723"/>
    </source>
</evidence>
<evidence type="ECO:0000256" key="6">
    <source>
        <dbReference type="ARBA" id="ARBA00023242"/>
    </source>
</evidence>
<keyword evidence="2" id="KW-0862">Zinc</keyword>
<proteinExistence type="predicted"/>
<comment type="caution">
    <text evidence="10">The sequence shown here is derived from an EMBL/GenBank/DDBJ whole genome shotgun (WGS) entry which is preliminary data.</text>
</comment>
<evidence type="ECO:0000313" key="9">
    <source>
        <dbReference type="EMBL" id="KAA8644207.1"/>
    </source>
</evidence>
<dbReference type="EMBL" id="SOSA01000139">
    <property type="protein sequence ID" value="THC95835.1"/>
    <property type="molecule type" value="Genomic_DNA"/>
</dbReference>
<keyword evidence="8" id="KW-0732">Signal</keyword>
<organism evidence="10 11">
    <name type="scientific">Aspergillus tanneri</name>
    <dbReference type="NCBI Taxonomy" id="1220188"/>
    <lineage>
        <taxon>Eukaryota</taxon>
        <taxon>Fungi</taxon>
        <taxon>Dikarya</taxon>
        <taxon>Ascomycota</taxon>
        <taxon>Pezizomycotina</taxon>
        <taxon>Eurotiomycetes</taxon>
        <taxon>Eurotiomycetidae</taxon>
        <taxon>Eurotiales</taxon>
        <taxon>Aspergillaceae</taxon>
        <taxon>Aspergillus</taxon>
        <taxon>Aspergillus subgen. Circumdati</taxon>
    </lineage>
</organism>